<accession>A0A846W1T2</accession>
<keyword evidence="1 3" id="KW-0378">Hydrolase</keyword>
<dbReference type="GO" id="GO:0016020">
    <property type="term" value="C:membrane"/>
    <property type="evidence" value="ECO:0007669"/>
    <property type="project" value="TreeGrafter"/>
</dbReference>
<keyword evidence="4" id="KW-1185">Reference proteome</keyword>
<reference evidence="3 4" key="1">
    <citation type="submission" date="2020-04" db="EMBL/GenBank/DDBJ databases">
        <title>MicrobeNet Type strains.</title>
        <authorList>
            <person name="Nicholson A.C."/>
        </authorList>
    </citation>
    <scope>NUCLEOTIDE SEQUENCE [LARGE SCALE GENOMIC DNA]</scope>
    <source>
        <strain evidence="3 4">DSM 44960</strain>
    </source>
</reference>
<protein>
    <submittedName>
        <fullName evidence="3">Alpha/beta hydrolase</fullName>
    </submittedName>
</protein>
<proteinExistence type="predicted"/>
<organism evidence="3 4">
    <name type="scientific">Nocardia coubleae</name>
    <dbReference type="NCBI Taxonomy" id="356147"/>
    <lineage>
        <taxon>Bacteria</taxon>
        <taxon>Bacillati</taxon>
        <taxon>Actinomycetota</taxon>
        <taxon>Actinomycetes</taxon>
        <taxon>Mycobacteriales</taxon>
        <taxon>Nocardiaceae</taxon>
        <taxon>Nocardia</taxon>
    </lineage>
</organism>
<dbReference type="RefSeq" id="WP_067639794.1">
    <property type="nucleotide sequence ID" value="NZ_JAAXOM010000001.1"/>
</dbReference>
<dbReference type="PANTHER" id="PTHR43798:SF31">
    <property type="entry name" value="AB HYDROLASE SUPERFAMILY PROTEIN YCLE"/>
    <property type="match status" value="1"/>
</dbReference>
<evidence type="ECO:0000259" key="2">
    <source>
        <dbReference type="Pfam" id="PF12697"/>
    </source>
</evidence>
<comment type="caution">
    <text evidence="3">The sequence shown here is derived from an EMBL/GenBank/DDBJ whole genome shotgun (WGS) entry which is preliminary data.</text>
</comment>
<gene>
    <name evidence="3" type="ORF">HGA10_07370</name>
</gene>
<evidence type="ECO:0000313" key="4">
    <source>
        <dbReference type="Proteomes" id="UP000572007"/>
    </source>
</evidence>
<dbReference type="Gene3D" id="3.40.50.1820">
    <property type="entry name" value="alpha/beta hydrolase"/>
    <property type="match status" value="1"/>
</dbReference>
<dbReference type="InterPro" id="IPR000073">
    <property type="entry name" value="AB_hydrolase_1"/>
</dbReference>
<dbReference type="PANTHER" id="PTHR43798">
    <property type="entry name" value="MONOACYLGLYCEROL LIPASE"/>
    <property type="match status" value="1"/>
</dbReference>
<dbReference type="GO" id="GO:0016787">
    <property type="term" value="F:hydrolase activity"/>
    <property type="evidence" value="ECO:0007669"/>
    <property type="project" value="UniProtKB-KW"/>
</dbReference>
<name>A0A846W1T2_9NOCA</name>
<dbReference type="InterPro" id="IPR050266">
    <property type="entry name" value="AB_hydrolase_sf"/>
</dbReference>
<evidence type="ECO:0000313" key="3">
    <source>
        <dbReference type="EMBL" id="NKX87132.1"/>
    </source>
</evidence>
<dbReference type="AlphaFoldDB" id="A0A846W1T2"/>
<dbReference type="SUPFAM" id="SSF53474">
    <property type="entry name" value="alpha/beta-Hydrolases"/>
    <property type="match status" value="1"/>
</dbReference>
<dbReference type="InterPro" id="IPR029058">
    <property type="entry name" value="AB_hydrolase_fold"/>
</dbReference>
<feature type="domain" description="AB hydrolase-1" evidence="2">
    <location>
        <begin position="7"/>
        <end position="225"/>
    </location>
</feature>
<sequence>MPDRLPVVFVHGIRMSGAAWTLVADRAGRVRPVTAVDLPGHGRRRGERFTVAGSAETVCEAIDSLGGRALVVGHSLGGYVGIATAEMAPAKVAGLVVAGSTCVPTRTLMTPFTVMHRVLSRQPDGGQRASSRVFDRVLPPAIARAVETAGIATEVIPDVVDELSGFDVLAALGSYAGPISLVNGRHDHFRVQERRFLRQCRDGRLIVVAGAGHYLPLIHPERFTELVLEAATAAEAASYR</sequence>
<dbReference type="EMBL" id="JAAXOM010000001">
    <property type="protein sequence ID" value="NKX87132.1"/>
    <property type="molecule type" value="Genomic_DNA"/>
</dbReference>
<dbReference type="Proteomes" id="UP000572007">
    <property type="component" value="Unassembled WGS sequence"/>
</dbReference>
<evidence type="ECO:0000256" key="1">
    <source>
        <dbReference type="ARBA" id="ARBA00022801"/>
    </source>
</evidence>
<dbReference type="Pfam" id="PF12697">
    <property type="entry name" value="Abhydrolase_6"/>
    <property type="match status" value="1"/>
</dbReference>